<keyword evidence="4 6" id="KW-0274">FAD</keyword>
<dbReference type="InterPro" id="IPR013786">
    <property type="entry name" value="AcylCoA_DH/ox_N"/>
</dbReference>
<dbReference type="GO" id="GO:0016627">
    <property type="term" value="F:oxidoreductase activity, acting on the CH-CH group of donors"/>
    <property type="evidence" value="ECO:0007669"/>
    <property type="project" value="InterPro"/>
</dbReference>
<dbReference type="InterPro" id="IPR046373">
    <property type="entry name" value="Acyl-CoA_Oxase/DH_mid-dom_sf"/>
</dbReference>
<dbReference type="PATRIC" id="fig|768706.3.peg.2548"/>
<dbReference type="InterPro" id="IPR009100">
    <property type="entry name" value="AcylCoA_DH/oxidase_NM_dom_sf"/>
</dbReference>
<dbReference type="Proteomes" id="UP000006346">
    <property type="component" value="Chromosome"/>
</dbReference>
<reference evidence="11 12" key="2">
    <citation type="journal article" date="2012" name="J. Bacteriol.">
        <title>Complete genome sequences of Desulfosporosinus orientis DSM765T, Desulfosporosinus youngiae DSM17734T, Desulfosporosinus meridiei DSM13257T, and Desulfosporosinus acidiphilus DSM22704T.</title>
        <authorList>
            <person name="Pester M."/>
            <person name="Brambilla E."/>
            <person name="Alazard D."/>
            <person name="Rattei T."/>
            <person name="Weinmaier T."/>
            <person name="Han J."/>
            <person name="Lucas S."/>
            <person name="Lapidus A."/>
            <person name="Cheng J.F."/>
            <person name="Goodwin L."/>
            <person name="Pitluck S."/>
            <person name="Peters L."/>
            <person name="Ovchinnikova G."/>
            <person name="Teshima H."/>
            <person name="Detter J.C."/>
            <person name="Han C.S."/>
            <person name="Tapia R."/>
            <person name="Land M.L."/>
            <person name="Hauser L."/>
            <person name="Kyrpides N.C."/>
            <person name="Ivanova N.N."/>
            <person name="Pagani I."/>
            <person name="Huntmann M."/>
            <person name="Wei C.L."/>
            <person name="Davenport K.W."/>
            <person name="Daligault H."/>
            <person name="Chain P.S."/>
            <person name="Chen A."/>
            <person name="Mavromatis K."/>
            <person name="Markowitz V."/>
            <person name="Szeto E."/>
            <person name="Mikhailova N."/>
            <person name="Pati A."/>
            <person name="Wagner M."/>
            <person name="Woyke T."/>
            <person name="Ollivier B."/>
            <person name="Klenk H.P."/>
            <person name="Spring S."/>
            <person name="Loy A."/>
        </authorList>
    </citation>
    <scope>NUCLEOTIDE SEQUENCE [LARGE SCALE GENOMIC DNA]</scope>
    <source>
        <strain evidence="12">ATCC 19365 / DSM 765 / NCIMB 8382 / VKM B-1628</strain>
    </source>
</reference>
<evidence type="ECO:0000256" key="1">
    <source>
        <dbReference type="ARBA" id="ARBA00001974"/>
    </source>
</evidence>
<dbReference type="PANTHER" id="PTHR42803">
    <property type="entry name" value="ACYL-COA DEHYDROGENASE"/>
    <property type="match status" value="1"/>
</dbReference>
<keyword evidence="3 6" id="KW-0285">Flavoprotein</keyword>
<keyword evidence="12" id="KW-1185">Reference proteome</keyword>
<evidence type="ECO:0000256" key="3">
    <source>
        <dbReference type="ARBA" id="ARBA00022630"/>
    </source>
</evidence>
<dbReference type="InterPro" id="IPR006091">
    <property type="entry name" value="Acyl-CoA_Oxase/DH_mid-dom"/>
</dbReference>
<dbReference type="PANTHER" id="PTHR42803:SF1">
    <property type="entry name" value="BROAD-SPECIFICITY LINEAR ACYL-COA DEHYDROGENASE FADE5"/>
    <property type="match status" value="1"/>
</dbReference>
<sequence>MLPVIVPDRFWPLTEAISLFRARVILERKVITVSSNYAYKTRDLKFILKEWLPINEVFAYDKHKDFYSVDDIDPIIDSIDKVAREVMAPTADDGEKTPVYFENGKVYLPESFKALFKYINENGWGTSNVNDEGGSLPFVLLCAINEFMTGANPAFMPYVALTSGAAGLIQSFGVEKDKEMFLPKMFNGTWSGTMCLTEPSAGSDVGDILSKAYPTDNSRIYKIKGNKIFISGGDGDHVENVIHLYLARIEGAAEGTKGISLFIVPKYWVNEDGSLEPNDVETTGVEHKMGLKGSATAALSCGENSGCRGVLLGTYDVETGTGQGMAQMFQMMNEERLLTGSAALGVASIAYWNAAAYCKERIQGRSIANPKAGRTQIINHEDVKRMLMLNKATLEACRAIINKAAFYIEVSHLDTDPERKKAASGMAECLTPLAKAYPSDEAWNCICESIQAHGGYGFCEEYPVAQAARDVKIYSIWEGTNFIQSLDLLGRKWNMGKGTVFAAFLKNIEDFVNENKTVVGFEKEFANLEKALSSYKTIMAAMAKYLADGKTGMMPTYSRRILTATAQLYGGMCLLEQALIAKKKAEELGKEHFEYNFYNGKLLSARYYLRNVVPNVWSVMEIVLEGDTSVIESSAETFDY</sequence>
<dbReference type="GO" id="GO:0050660">
    <property type="term" value="F:flavin adenine dinucleotide binding"/>
    <property type="evidence" value="ECO:0007669"/>
    <property type="project" value="InterPro"/>
</dbReference>
<gene>
    <name evidence="11" type="ordered locus">Desor_2536</name>
</gene>
<dbReference type="EMBL" id="CP003108">
    <property type="protein sequence ID" value="AET68090.1"/>
    <property type="molecule type" value="Genomic_DNA"/>
</dbReference>
<evidence type="ECO:0000259" key="10">
    <source>
        <dbReference type="Pfam" id="PF12806"/>
    </source>
</evidence>
<evidence type="ECO:0000256" key="4">
    <source>
        <dbReference type="ARBA" id="ARBA00022827"/>
    </source>
</evidence>
<dbReference type="Pfam" id="PF02771">
    <property type="entry name" value="Acyl-CoA_dh_N"/>
    <property type="match status" value="1"/>
</dbReference>
<comment type="cofactor">
    <cofactor evidence="1 6">
        <name>FAD</name>
        <dbReference type="ChEBI" id="CHEBI:57692"/>
    </cofactor>
</comment>
<dbReference type="InterPro" id="IPR037069">
    <property type="entry name" value="AcylCoA_DH/ox_N_sf"/>
</dbReference>
<feature type="domain" description="Acyl-CoA dehydrogenase/oxidase N-terminal" evidence="9">
    <location>
        <begin position="75"/>
        <end position="188"/>
    </location>
</feature>
<dbReference type="Gene3D" id="2.40.110.10">
    <property type="entry name" value="Butyryl-CoA Dehydrogenase, subunit A, domain 2"/>
    <property type="match status" value="1"/>
</dbReference>
<feature type="domain" description="Acetyl-CoA dehydrogenase-like C-terminal" evidence="10">
    <location>
        <begin position="504"/>
        <end position="632"/>
    </location>
</feature>
<keyword evidence="5 6" id="KW-0560">Oxidoreductase</keyword>
<dbReference type="Gene3D" id="1.20.140.10">
    <property type="entry name" value="Butyryl-CoA Dehydrogenase, subunit A, domain 3"/>
    <property type="match status" value="1"/>
</dbReference>
<feature type="domain" description="Acyl-CoA oxidase/dehydrogenase middle" evidence="8">
    <location>
        <begin position="194"/>
        <end position="299"/>
    </location>
</feature>
<proteinExistence type="inferred from homology"/>
<dbReference type="SUPFAM" id="SSF56645">
    <property type="entry name" value="Acyl-CoA dehydrogenase NM domain-like"/>
    <property type="match status" value="1"/>
</dbReference>
<name>G7WGL3_DESOD</name>
<dbReference type="Pfam" id="PF00441">
    <property type="entry name" value="Acyl-CoA_dh_1"/>
    <property type="match status" value="1"/>
</dbReference>
<evidence type="ECO:0000259" key="9">
    <source>
        <dbReference type="Pfam" id="PF02771"/>
    </source>
</evidence>
<dbReference type="Pfam" id="PF12806">
    <property type="entry name" value="Acyl-CoA_dh_C"/>
    <property type="match status" value="1"/>
</dbReference>
<dbReference type="AlphaFoldDB" id="G7WGL3"/>
<evidence type="ECO:0000259" key="7">
    <source>
        <dbReference type="Pfam" id="PF00441"/>
    </source>
</evidence>
<dbReference type="InterPro" id="IPR025878">
    <property type="entry name" value="Acyl-CoA_dh-like_C_dom"/>
</dbReference>
<evidence type="ECO:0000313" key="11">
    <source>
        <dbReference type="EMBL" id="AET68090.1"/>
    </source>
</evidence>
<evidence type="ECO:0000256" key="2">
    <source>
        <dbReference type="ARBA" id="ARBA00009347"/>
    </source>
</evidence>
<protein>
    <submittedName>
        <fullName evidence="11">Acyl-CoA dehydrogenase</fullName>
    </submittedName>
</protein>
<dbReference type="STRING" id="768706.Desor_2536"/>
<dbReference type="HOGENOM" id="CLU_018204_12_2_9"/>
<feature type="domain" description="Acyl-CoA dehydrogenase/oxidase C-terminal" evidence="7">
    <location>
        <begin position="322"/>
        <end position="485"/>
    </location>
</feature>
<dbReference type="KEGG" id="dor:Desor_2536"/>
<dbReference type="InterPro" id="IPR036250">
    <property type="entry name" value="AcylCo_DH-like_C"/>
</dbReference>
<dbReference type="eggNOG" id="COG1960">
    <property type="taxonomic scope" value="Bacteria"/>
</dbReference>
<comment type="similarity">
    <text evidence="2 6">Belongs to the acyl-CoA dehydrogenase family.</text>
</comment>
<dbReference type="GO" id="GO:0005886">
    <property type="term" value="C:plasma membrane"/>
    <property type="evidence" value="ECO:0007669"/>
    <property type="project" value="TreeGrafter"/>
</dbReference>
<accession>G7WGL3</accession>
<dbReference type="Gene3D" id="1.10.540.10">
    <property type="entry name" value="Acyl-CoA dehydrogenase/oxidase, N-terminal domain"/>
    <property type="match status" value="1"/>
</dbReference>
<dbReference type="Pfam" id="PF02770">
    <property type="entry name" value="Acyl-CoA_dh_M"/>
    <property type="match status" value="1"/>
</dbReference>
<evidence type="ECO:0000313" key="12">
    <source>
        <dbReference type="Proteomes" id="UP000006346"/>
    </source>
</evidence>
<organism evidence="11 12">
    <name type="scientific">Desulfosporosinus orientis (strain ATCC 19365 / DSM 765 / NCIMB 8382 / VKM B-1628 / Singapore I)</name>
    <name type="common">Desulfotomaculum orientis</name>
    <dbReference type="NCBI Taxonomy" id="768706"/>
    <lineage>
        <taxon>Bacteria</taxon>
        <taxon>Bacillati</taxon>
        <taxon>Bacillota</taxon>
        <taxon>Clostridia</taxon>
        <taxon>Eubacteriales</taxon>
        <taxon>Desulfitobacteriaceae</taxon>
        <taxon>Desulfosporosinus</taxon>
    </lineage>
</organism>
<evidence type="ECO:0000256" key="5">
    <source>
        <dbReference type="ARBA" id="ARBA00023002"/>
    </source>
</evidence>
<reference evidence="12" key="1">
    <citation type="submission" date="2011-11" db="EMBL/GenBank/DDBJ databases">
        <title>Complete sequence of Desulfosporosinus orientis DSM 765.</title>
        <authorList>
            <person name="Lucas S."/>
            <person name="Han J."/>
            <person name="Lapidus A."/>
            <person name="Cheng J.-F."/>
            <person name="Goodwin L."/>
            <person name="Pitluck S."/>
            <person name="Peters L."/>
            <person name="Ovchinnikova G."/>
            <person name="Teshima H."/>
            <person name="Detter J.C."/>
            <person name="Han C."/>
            <person name="Tapia R."/>
            <person name="Land M."/>
            <person name="Hauser L."/>
            <person name="Kyrpides N."/>
            <person name="Ivanova N."/>
            <person name="Pagani I."/>
            <person name="Pester M."/>
            <person name="Spring S."/>
            <person name="Ollivier B."/>
            <person name="Rattei T."/>
            <person name="Klenk H.-P."/>
            <person name="Wagner M."/>
            <person name="Loy A."/>
            <person name="Woyke T."/>
        </authorList>
    </citation>
    <scope>NUCLEOTIDE SEQUENCE [LARGE SCALE GENOMIC DNA]</scope>
    <source>
        <strain evidence="12">ATCC 19365 / DSM 765 / NCIMB 8382 / VKM B-1628</strain>
    </source>
</reference>
<dbReference type="SUPFAM" id="SSF47203">
    <property type="entry name" value="Acyl-CoA dehydrogenase C-terminal domain-like"/>
    <property type="match status" value="1"/>
</dbReference>
<dbReference type="InterPro" id="IPR052166">
    <property type="entry name" value="Diverse_Acyl-CoA_DH"/>
</dbReference>
<dbReference type="InterPro" id="IPR009075">
    <property type="entry name" value="AcylCo_DH/oxidase_C"/>
</dbReference>
<evidence type="ECO:0000256" key="6">
    <source>
        <dbReference type="RuleBase" id="RU362125"/>
    </source>
</evidence>
<evidence type="ECO:0000259" key="8">
    <source>
        <dbReference type="Pfam" id="PF02770"/>
    </source>
</evidence>